<evidence type="ECO:0000313" key="2">
    <source>
        <dbReference type="EMBL" id="CAI9956830.1"/>
    </source>
</evidence>
<dbReference type="EMBL" id="CAXDID020000422">
    <property type="protein sequence ID" value="CAL6089862.1"/>
    <property type="molecule type" value="Genomic_DNA"/>
</dbReference>
<name>A0AA86TF90_9EUKA</name>
<proteinExistence type="predicted"/>
<evidence type="ECO:0000313" key="5">
    <source>
        <dbReference type="Proteomes" id="UP001642409"/>
    </source>
</evidence>
<reference evidence="3 5" key="2">
    <citation type="submission" date="2024-07" db="EMBL/GenBank/DDBJ databases">
        <authorList>
            <person name="Akdeniz Z."/>
        </authorList>
    </citation>
    <scope>NUCLEOTIDE SEQUENCE [LARGE SCALE GENOMIC DNA]</scope>
</reference>
<evidence type="ECO:0000313" key="4">
    <source>
        <dbReference type="EMBL" id="CAL6089862.1"/>
    </source>
</evidence>
<dbReference type="Proteomes" id="UP001642409">
    <property type="component" value="Unassembled WGS sequence"/>
</dbReference>
<dbReference type="EMBL" id="CATOUU010000076">
    <property type="protein sequence ID" value="CAI9915746.1"/>
    <property type="molecule type" value="Genomic_DNA"/>
</dbReference>
<dbReference type="EMBL" id="CATOUU010000880">
    <property type="protein sequence ID" value="CAI9956830.1"/>
    <property type="molecule type" value="Genomic_DNA"/>
</dbReference>
<protein>
    <submittedName>
        <fullName evidence="3">Hypothetical_protein</fullName>
    </submittedName>
</protein>
<comment type="caution">
    <text evidence="1">The sequence shown here is derived from an EMBL/GenBank/DDBJ whole genome shotgun (WGS) entry which is preliminary data.</text>
</comment>
<dbReference type="AlphaFoldDB" id="A0AA86TF90"/>
<dbReference type="EMBL" id="CAXDID020000101">
    <property type="protein sequence ID" value="CAL6026027.1"/>
    <property type="molecule type" value="Genomic_DNA"/>
</dbReference>
<reference evidence="1" key="1">
    <citation type="submission" date="2023-06" db="EMBL/GenBank/DDBJ databases">
        <authorList>
            <person name="Kurt Z."/>
        </authorList>
    </citation>
    <scope>NUCLEOTIDE SEQUENCE</scope>
</reference>
<accession>A0AA86TF90</accession>
<evidence type="ECO:0000313" key="1">
    <source>
        <dbReference type="EMBL" id="CAI9915746.1"/>
    </source>
</evidence>
<sequence length="114" mass="13913">MIQLQHSPFYQFKQIEKRHEQIRLLKTNFKQIDYFQMDNNFKAKHQTQQCMYEIENLENQYNFCLADSCSCTNTDCEESWPEQQVFYYSMNSDSLSHNRLLTNYDEKLQCIILE</sequence>
<organism evidence="1">
    <name type="scientific">Hexamita inflata</name>
    <dbReference type="NCBI Taxonomy" id="28002"/>
    <lineage>
        <taxon>Eukaryota</taxon>
        <taxon>Metamonada</taxon>
        <taxon>Diplomonadida</taxon>
        <taxon>Hexamitidae</taxon>
        <taxon>Hexamitinae</taxon>
        <taxon>Hexamita</taxon>
    </lineage>
</organism>
<keyword evidence="5" id="KW-1185">Reference proteome</keyword>
<gene>
    <name evidence="3" type="ORF">HINF_LOCUS30645</name>
    <name evidence="1" type="ORF">HINF_LOCUS3391</name>
    <name evidence="2" type="ORF">HINF_LOCUS44475</name>
    <name evidence="4" type="ORF">HINF_LOCUS65035</name>
</gene>
<evidence type="ECO:0000313" key="3">
    <source>
        <dbReference type="EMBL" id="CAL6026027.1"/>
    </source>
</evidence>